<name>A0A0V0ZNB1_9BILA</name>
<dbReference type="OrthoDB" id="10324719at2759"/>
<reference evidence="2 3" key="1">
    <citation type="submission" date="2015-01" db="EMBL/GenBank/DDBJ databases">
        <title>Evolution of Trichinella species and genotypes.</title>
        <authorList>
            <person name="Korhonen P.K."/>
            <person name="Edoardo P."/>
            <person name="Giuseppe L.R."/>
            <person name="Gasser R.B."/>
        </authorList>
    </citation>
    <scope>NUCLEOTIDE SEQUENCE [LARGE SCALE GENOMIC DNA]</scope>
    <source>
        <strain evidence="2">ISS2496</strain>
    </source>
</reference>
<feature type="region of interest" description="Disordered" evidence="1">
    <location>
        <begin position="1"/>
        <end position="48"/>
    </location>
</feature>
<protein>
    <submittedName>
        <fullName evidence="2">Uncharacterized protein</fullName>
    </submittedName>
</protein>
<proteinExistence type="predicted"/>
<feature type="region of interest" description="Disordered" evidence="1">
    <location>
        <begin position="67"/>
        <end position="88"/>
    </location>
</feature>
<feature type="compositionally biased region" description="Basic residues" evidence="1">
    <location>
        <begin position="79"/>
        <end position="88"/>
    </location>
</feature>
<feature type="compositionally biased region" description="Polar residues" evidence="1">
    <location>
        <begin position="69"/>
        <end position="78"/>
    </location>
</feature>
<evidence type="ECO:0000313" key="3">
    <source>
        <dbReference type="Proteomes" id="UP000054783"/>
    </source>
</evidence>
<sequence length="88" mass="10359">MSDQQQQQQQQQWDSLWSSSYCAQREEEDDDEESRKNPDQLARLTGSMDWPSSVKFFHEEATVRVNGSEKGSSVQTKFHFNHKATRDY</sequence>
<dbReference type="EMBL" id="JYDQ01000128">
    <property type="protein sequence ID" value="KRY13935.1"/>
    <property type="molecule type" value="Genomic_DNA"/>
</dbReference>
<evidence type="ECO:0000313" key="2">
    <source>
        <dbReference type="EMBL" id="KRY13935.1"/>
    </source>
</evidence>
<keyword evidence="3" id="KW-1185">Reference proteome</keyword>
<organism evidence="2 3">
    <name type="scientific">Trichinella patagoniensis</name>
    <dbReference type="NCBI Taxonomy" id="990121"/>
    <lineage>
        <taxon>Eukaryota</taxon>
        <taxon>Metazoa</taxon>
        <taxon>Ecdysozoa</taxon>
        <taxon>Nematoda</taxon>
        <taxon>Enoplea</taxon>
        <taxon>Dorylaimia</taxon>
        <taxon>Trichinellida</taxon>
        <taxon>Trichinellidae</taxon>
        <taxon>Trichinella</taxon>
    </lineage>
</organism>
<gene>
    <name evidence="2" type="ORF">T12_13958</name>
</gene>
<feature type="compositionally biased region" description="Low complexity" evidence="1">
    <location>
        <begin position="1"/>
        <end position="12"/>
    </location>
</feature>
<dbReference type="AlphaFoldDB" id="A0A0V0ZNB1"/>
<comment type="caution">
    <text evidence="2">The sequence shown here is derived from an EMBL/GenBank/DDBJ whole genome shotgun (WGS) entry which is preliminary data.</text>
</comment>
<accession>A0A0V0ZNB1</accession>
<feature type="compositionally biased region" description="Polar residues" evidence="1">
    <location>
        <begin position="13"/>
        <end position="22"/>
    </location>
</feature>
<evidence type="ECO:0000256" key="1">
    <source>
        <dbReference type="SAM" id="MobiDB-lite"/>
    </source>
</evidence>
<dbReference type="Proteomes" id="UP000054783">
    <property type="component" value="Unassembled WGS sequence"/>
</dbReference>